<proteinExistence type="predicted"/>
<dbReference type="AlphaFoldDB" id="A0A7R9M2T6"/>
<evidence type="ECO:0000313" key="2">
    <source>
        <dbReference type="Proteomes" id="UP000728032"/>
    </source>
</evidence>
<reference evidence="1" key="1">
    <citation type="submission" date="2020-11" db="EMBL/GenBank/DDBJ databases">
        <authorList>
            <person name="Tran Van P."/>
        </authorList>
    </citation>
    <scope>NUCLEOTIDE SEQUENCE</scope>
</reference>
<sequence>MSVTVALIAFISNQDPGTKIVIKHLRGNDELAKVLQIDNFDEAINIYYKLDNLTAKHGGEMCLAFMYYYPPVKGGDIRIKSLKTRYWLNPKPMILKPDHLKNTRLEDYIRKKVDFRDDIQQEVRL</sequence>
<dbReference type="EMBL" id="OC919865">
    <property type="protein sequence ID" value="CAD7651979.1"/>
    <property type="molecule type" value="Genomic_DNA"/>
</dbReference>
<evidence type="ECO:0000313" key="1">
    <source>
        <dbReference type="EMBL" id="CAD7651979.1"/>
    </source>
</evidence>
<gene>
    <name evidence="1" type="ORF">ONB1V03_LOCUS8647</name>
</gene>
<accession>A0A7R9M2T6</accession>
<protein>
    <submittedName>
        <fullName evidence="1">Uncharacterized protein</fullName>
    </submittedName>
</protein>
<organism evidence="1">
    <name type="scientific">Oppiella nova</name>
    <dbReference type="NCBI Taxonomy" id="334625"/>
    <lineage>
        <taxon>Eukaryota</taxon>
        <taxon>Metazoa</taxon>
        <taxon>Ecdysozoa</taxon>
        <taxon>Arthropoda</taxon>
        <taxon>Chelicerata</taxon>
        <taxon>Arachnida</taxon>
        <taxon>Acari</taxon>
        <taxon>Acariformes</taxon>
        <taxon>Sarcoptiformes</taxon>
        <taxon>Oribatida</taxon>
        <taxon>Brachypylina</taxon>
        <taxon>Oppioidea</taxon>
        <taxon>Oppiidae</taxon>
        <taxon>Oppiella</taxon>
    </lineage>
</organism>
<name>A0A7R9M2T6_9ACAR</name>
<keyword evidence="2" id="KW-1185">Reference proteome</keyword>
<dbReference type="EMBL" id="CAJPVJ010005040">
    <property type="protein sequence ID" value="CAG2169163.1"/>
    <property type="molecule type" value="Genomic_DNA"/>
</dbReference>
<dbReference type="OrthoDB" id="10003276at2759"/>
<dbReference type="Proteomes" id="UP000728032">
    <property type="component" value="Unassembled WGS sequence"/>
</dbReference>